<dbReference type="InterPro" id="IPR010111">
    <property type="entry name" value="Kynureninase"/>
</dbReference>
<evidence type="ECO:0000256" key="2">
    <source>
        <dbReference type="ARBA" id="ARBA00022801"/>
    </source>
</evidence>
<feature type="modified residue" description="N6-(pyridoxal phosphate)lysine" evidence="4">
    <location>
        <position position="252"/>
    </location>
</feature>
<dbReference type="GO" id="GO:0030170">
    <property type="term" value="F:pyridoxal phosphate binding"/>
    <property type="evidence" value="ECO:0007669"/>
    <property type="project" value="UniProtKB-UniRule"/>
</dbReference>
<comment type="pathway">
    <text evidence="4 5">Amino-acid degradation; L-kynurenine degradation; L-alanine and anthranilate from L-kynurenine: step 1/1.</text>
</comment>
<feature type="binding site" evidence="4">
    <location>
        <position position="251"/>
    </location>
    <ligand>
        <name>pyridoxal 5'-phosphate</name>
        <dbReference type="ChEBI" id="CHEBI:597326"/>
    </ligand>
</feature>
<dbReference type="GO" id="GO:0019441">
    <property type="term" value="P:L-tryptophan catabolic process to kynurenine"/>
    <property type="evidence" value="ECO:0007669"/>
    <property type="project" value="TreeGrafter"/>
</dbReference>
<evidence type="ECO:0000256" key="1">
    <source>
        <dbReference type="ARBA" id="ARBA00022642"/>
    </source>
</evidence>
<dbReference type="GO" id="GO:0030429">
    <property type="term" value="F:kynureninase activity"/>
    <property type="evidence" value="ECO:0007669"/>
    <property type="project" value="UniProtKB-UniRule"/>
</dbReference>
<comment type="pathway">
    <text evidence="4 5">Cofactor biosynthesis; NAD(+) biosynthesis; quinolinate from L-kynurenine: step 2/3.</text>
</comment>
<dbReference type="UniPathway" id="UPA00253">
    <property type="reaction ID" value="UER00329"/>
</dbReference>
<dbReference type="GO" id="GO:0019805">
    <property type="term" value="P:quinolinate biosynthetic process"/>
    <property type="evidence" value="ECO:0007669"/>
    <property type="project" value="UniProtKB-UniRule"/>
</dbReference>
<feature type="binding site" evidence="4">
    <location>
        <position position="226"/>
    </location>
    <ligand>
        <name>pyridoxal 5'-phosphate</name>
        <dbReference type="ChEBI" id="CHEBI:597326"/>
    </ligand>
</feature>
<dbReference type="GO" id="GO:0005737">
    <property type="term" value="C:cytoplasm"/>
    <property type="evidence" value="ECO:0007669"/>
    <property type="project" value="UniProtKB-SubCell"/>
</dbReference>
<evidence type="ECO:0000256" key="3">
    <source>
        <dbReference type="ARBA" id="ARBA00022898"/>
    </source>
</evidence>
<dbReference type="InterPro" id="IPR015422">
    <property type="entry name" value="PyrdxlP-dep_Trfase_small"/>
</dbReference>
<accession>A0A8J2T429</accession>
<evidence type="ECO:0000313" key="6">
    <source>
        <dbReference type="EMBL" id="CDF87760.1"/>
    </source>
</evidence>
<dbReference type="AlphaFoldDB" id="A0A8J2T429"/>
<comment type="cofactor">
    <cofactor evidence="4 5">
        <name>pyridoxal 5'-phosphate</name>
        <dbReference type="ChEBI" id="CHEBI:597326"/>
    </cofactor>
</comment>
<name>A0A8J2T429_ZYGB2</name>
<feature type="binding site" evidence="4">
    <location>
        <position position="114"/>
    </location>
    <ligand>
        <name>pyridoxal 5'-phosphate</name>
        <dbReference type="ChEBI" id="CHEBI:597326"/>
    </ligand>
</feature>
<comment type="catalytic activity">
    <reaction evidence="4 5">
        <text>L-kynurenine + H2O = anthranilate + L-alanine + H(+)</text>
        <dbReference type="Rhea" id="RHEA:16813"/>
        <dbReference type="ChEBI" id="CHEBI:15377"/>
        <dbReference type="ChEBI" id="CHEBI:15378"/>
        <dbReference type="ChEBI" id="CHEBI:16567"/>
        <dbReference type="ChEBI" id="CHEBI:57959"/>
        <dbReference type="ChEBI" id="CHEBI:57972"/>
        <dbReference type="EC" id="3.7.1.3"/>
    </reaction>
</comment>
<evidence type="ECO:0000256" key="4">
    <source>
        <dbReference type="HAMAP-Rule" id="MF_03017"/>
    </source>
</evidence>
<dbReference type="OrthoDB" id="5978656at2759"/>
<proteinExistence type="inferred from homology"/>
<gene>
    <name evidence="4" type="primary">BNA5</name>
    <name evidence="6" type="ORF">BN860_13828g</name>
</gene>
<feature type="binding site" evidence="4">
    <location>
        <begin position="141"/>
        <end position="144"/>
    </location>
    <ligand>
        <name>pyridoxal 5'-phosphate</name>
        <dbReference type="ChEBI" id="CHEBI:597326"/>
    </ligand>
</feature>
<dbReference type="EC" id="3.7.1.3" evidence="4 5"/>
<keyword evidence="4 5" id="KW-0963">Cytoplasm</keyword>
<dbReference type="InterPro" id="IPR015424">
    <property type="entry name" value="PyrdxlP-dep_Trfase"/>
</dbReference>
<dbReference type="NCBIfam" id="TIGR01814">
    <property type="entry name" value="kynureninase"/>
    <property type="match status" value="1"/>
</dbReference>
<dbReference type="EMBL" id="HG316454">
    <property type="protein sequence ID" value="CDF87760.1"/>
    <property type="molecule type" value="Genomic_DNA"/>
</dbReference>
<dbReference type="Gene3D" id="3.40.640.10">
    <property type="entry name" value="Type I PLP-dependent aspartate aminotransferase-like (Major domain)"/>
    <property type="match status" value="1"/>
</dbReference>
<dbReference type="Proteomes" id="UP000019375">
    <property type="component" value="Unassembled WGS sequence"/>
</dbReference>
<dbReference type="GO" id="GO:0097053">
    <property type="term" value="P:L-kynurenine catabolic process"/>
    <property type="evidence" value="ECO:0007669"/>
    <property type="project" value="UniProtKB-UniRule"/>
</dbReference>
<dbReference type="HAMAP" id="MF_01970">
    <property type="entry name" value="Kynureninase"/>
    <property type="match status" value="1"/>
</dbReference>
<dbReference type="FunFam" id="3.40.640.10:FF:000031">
    <property type="entry name" value="Kynureninase"/>
    <property type="match status" value="1"/>
</dbReference>
<feature type="binding site" evidence="4">
    <location>
        <position position="229"/>
    </location>
    <ligand>
        <name>pyridoxal 5'-phosphate</name>
        <dbReference type="ChEBI" id="CHEBI:597326"/>
    </ligand>
</feature>
<dbReference type="PANTHER" id="PTHR14084">
    <property type="entry name" value="KYNURENINASE"/>
    <property type="match status" value="1"/>
</dbReference>
<comment type="subcellular location">
    <subcellularLocation>
        <location evidence="4 5">Cytoplasm</location>
    </subcellularLocation>
</comment>
<comment type="caution">
    <text evidence="4">Lacks conserved residue(s) required for the propagation of feature annotation.</text>
</comment>
<keyword evidence="3 4" id="KW-0663">Pyridoxal phosphate</keyword>
<comment type="catalytic activity">
    <reaction evidence="5">
        <text>3-hydroxy-L-kynurenine + H2O = 3-hydroxyanthranilate + L-alanine + H(+)</text>
        <dbReference type="Rhea" id="RHEA:25143"/>
        <dbReference type="ChEBI" id="CHEBI:15377"/>
        <dbReference type="ChEBI" id="CHEBI:15378"/>
        <dbReference type="ChEBI" id="CHEBI:36559"/>
        <dbReference type="ChEBI" id="CHEBI:57972"/>
        <dbReference type="ChEBI" id="CHEBI:58125"/>
        <dbReference type="EC" id="3.7.1.3"/>
    </reaction>
</comment>
<dbReference type="UniPathway" id="UPA00334">
    <property type="reaction ID" value="UER00455"/>
</dbReference>
<comment type="subunit">
    <text evidence="4 5">Homodimer.</text>
</comment>
<protein>
    <recommendedName>
        <fullName evidence="4 5">Kynureninase</fullName>
        <ecNumber evidence="4 5">3.7.1.3</ecNumber>
    </recommendedName>
    <alternativeName>
        <fullName evidence="4">Biosynthesis of nicotinic acid protein 5</fullName>
    </alternativeName>
    <alternativeName>
        <fullName evidence="4">L-kynurenine hydrolase</fullName>
    </alternativeName>
</protein>
<comment type="similarity">
    <text evidence="4 5">Belongs to the kynureninase family.</text>
</comment>
<evidence type="ECO:0000256" key="5">
    <source>
        <dbReference type="PIRNR" id="PIRNR038800"/>
    </source>
</evidence>
<dbReference type="PANTHER" id="PTHR14084:SF0">
    <property type="entry name" value="KYNURENINASE"/>
    <property type="match status" value="1"/>
</dbReference>
<keyword evidence="2 4" id="KW-0378">Hydrolase</keyword>
<dbReference type="PIRSF" id="PIRSF038800">
    <property type="entry name" value="KYNU"/>
    <property type="match status" value="1"/>
</dbReference>
<dbReference type="SUPFAM" id="SSF53383">
    <property type="entry name" value="PLP-dependent transferases"/>
    <property type="match status" value="1"/>
</dbReference>
<dbReference type="Pfam" id="PF22580">
    <property type="entry name" value="KYNU_C"/>
    <property type="match status" value="1"/>
</dbReference>
<organism evidence="6 7">
    <name type="scientific">Zygosaccharomyces bailii (strain CLIB 213 / ATCC 58445 / CBS 680 / BCRC 21525 / NBRC 1098 / NCYC 1416 / NRRL Y-2227)</name>
    <dbReference type="NCBI Taxonomy" id="1333698"/>
    <lineage>
        <taxon>Eukaryota</taxon>
        <taxon>Fungi</taxon>
        <taxon>Dikarya</taxon>
        <taxon>Ascomycota</taxon>
        <taxon>Saccharomycotina</taxon>
        <taxon>Saccharomycetes</taxon>
        <taxon>Saccharomycetales</taxon>
        <taxon>Saccharomycetaceae</taxon>
        <taxon>Zygosaccharomyces</taxon>
    </lineage>
</organism>
<reference evidence="7" key="1">
    <citation type="journal article" date="2013" name="Genome Announc.">
        <title>Genome sequence of the food spoilage yeast Zygosaccharomyces bailii CLIB 213(T).</title>
        <authorList>
            <person name="Galeote V."/>
            <person name="Bigey F."/>
            <person name="Devillers H."/>
            <person name="Neuveglise C."/>
            <person name="Dequin S."/>
        </authorList>
    </citation>
    <scope>NUCLEOTIDE SEQUENCE [LARGE SCALE GENOMIC DNA]</scope>
    <source>
        <strain evidence="7">CLIB 213 / ATCC 58445 / CBS 680 / CCRC 21525 / NBRC 1098 / NCYC 1416 / NRRL Y-2227</strain>
    </source>
</reference>
<evidence type="ECO:0000313" key="7">
    <source>
        <dbReference type="Proteomes" id="UP000019375"/>
    </source>
</evidence>
<dbReference type="Gene3D" id="3.90.1150.10">
    <property type="entry name" value="Aspartate Aminotransferase, domain 1"/>
    <property type="match status" value="1"/>
</dbReference>
<feature type="binding site" evidence="4">
    <location>
        <position position="309"/>
    </location>
    <ligand>
        <name>pyridoxal 5'-phosphate</name>
        <dbReference type="ChEBI" id="CHEBI:597326"/>
    </ligand>
</feature>
<feature type="binding site" evidence="4">
    <location>
        <position position="281"/>
    </location>
    <ligand>
        <name>pyridoxal 5'-phosphate</name>
        <dbReference type="ChEBI" id="CHEBI:597326"/>
    </ligand>
</feature>
<feature type="binding site" evidence="4">
    <location>
        <position position="113"/>
    </location>
    <ligand>
        <name>pyridoxal 5'-phosphate</name>
        <dbReference type="ChEBI" id="CHEBI:597326"/>
    </ligand>
</feature>
<comment type="function">
    <text evidence="4 5">Catalyzes the cleavage of L-kynurenine (L-Kyn) and L-3-hydroxykynurenine (L-3OHKyn) into anthranilic acid (AA) and 3-hydroxyanthranilic acid (3-OHAA), respectively.</text>
</comment>
<dbReference type="GO" id="GO:0034354">
    <property type="term" value="P:'de novo' NAD+ biosynthetic process from L-tryptophan"/>
    <property type="evidence" value="ECO:0007669"/>
    <property type="project" value="UniProtKB-UniRule"/>
</dbReference>
<dbReference type="GO" id="GO:0043420">
    <property type="term" value="P:anthranilate metabolic process"/>
    <property type="evidence" value="ECO:0007669"/>
    <property type="project" value="UniProtKB-UniRule"/>
</dbReference>
<dbReference type="InterPro" id="IPR015421">
    <property type="entry name" value="PyrdxlP-dep_Trfase_major"/>
</dbReference>
<keyword evidence="1 4" id="KW-0662">Pyridine nucleotide biosynthesis</keyword>
<sequence>MEEAQHLDSQFPAQLRGQFHIPTFASMGLGSDNRELTYLCGNSLGLMPRATKDAVDRELNAWAARGVEGHFNHPFTGDAGDATNWVDIDLPVVPLLAPIVGAQDDEVAIMNSLTANLNALLVAFYKPEGNKNKILFEKGAFPSDFYAFHEQCRLHGVDPTNALVQLEPREGEYYLRTEDILAAIDQYSNQLALVCLPGIQYYTGQLLDIARITDHAHVRGITVGWDLAHAVGNVPLQLHDWGVDFACWCSYKYLNSGPGAIGGAFVHARHSTSSLPRLAGWWGNNRERRFAMLEKFEPIDGALGFRQSNPSVIDVVCLRTSLQLFQQFGSMSQVRERSVRLTSFLKRLLKKSVYYRDQTPKSSDLGFTIITPEQESLHGAQLSLLFHSEMDKIFKHCRSRGLIADERRPNVIRLAPAPLYNTFQDVANAVQILEEALQEIFLK</sequence>
<keyword evidence="7" id="KW-1185">Reference proteome</keyword>